<feature type="domain" description="Response regulatory" evidence="3">
    <location>
        <begin position="2"/>
        <end position="126"/>
    </location>
</feature>
<comment type="caution">
    <text evidence="4">The sequence shown here is derived from an EMBL/GenBank/DDBJ whole genome shotgun (WGS) entry which is preliminary data.</text>
</comment>
<dbReference type="RefSeq" id="WP_310501735.1">
    <property type="nucleotide sequence ID" value="NZ_JAVDSB010000015.1"/>
</dbReference>
<reference evidence="4 5" key="1">
    <citation type="submission" date="2023-07" db="EMBL/GenBank/DDBJ databases">
        <title>Sorghum-associated microbial communities from plants grown in Nebraska, USA.</title>
        <authorList>
            <person name="Schachtman D."/>
        </authorList>
    </citation>
    <scope>NUCLEOTIDE SEQUENCE [LARGE SCALE GENOMIC DNA]</scope>
    <source>
        <strain evidence="4 5">CC258</strain>
    </source>
</reference>
<dbReference type="PANTHER" id="PTHR43156">
    <property type="entry name" value="STAGE II SPORULATION PROTEIN E-RELATED"/>
    <property type="match status" value="1"/>
</dbReference>
<evidence type="ECO:0000313" key="5">
    <source>
        <dbReference type="Proteomes" id="UP001267290"/>
    </source>
</evidence>
<dbReference type="PROSITE" id="PS50110">
    <property type="entry name" value="RESPONSE_REGULATORY"/>
    <property type="match status" value="1"/>
</dbReference>
<protein>
    <submittedName>
        <fullName evidence="4">Sigma-B regulation protein RsbU (Phosphoserine phosphatase)</fullName>
        <ecNumber evidence="4">3.1.3.3</ecNumber>
    </submittedName>
</protein>
<dbReference type="InterPro" id="IPR036457">
    <property type="entry name" value="PPM-type-like_dom_sf"/>
</dbReference>
<dbReference type="InterPro" id="IPR052016">
    <property type="entry name" value="Bact_Sigma-Reg"/>
</dbReference>
<dbReference type="Pfam" id="PF07228">
    <property type="entry name" value="SpoIIE"/>
    <property type="match status" value="1"/>
</dbReference>
<dbReference type="Pfam" id="PF00072">
    <property type="entry name" value="Response_reg"/>
    <property type="match status" value="1"/>
</dbReference>
<dbReference type="SMART" id="SM00448">
    <property type="entry name" value="REC"/>
    <property type="match status" value="1"/>
</dbReference>
<evidence type="ECO:0000256" key="2">
    <source>
        <dbReference type="PROSITE-ProRule" id="PRU00169"/>
    </source>
</evidence>
<proteinExistence type="predicted"/>
<dbReference type="InterPro" id="IPR001789">
    <property type="entry name" value="Sig_transdc_resp-reg_receiver"/>
</dbReference>
<dbReference type="SMART" id="SM00331">
    <property type="entry name" value="PP2C_SIG"/>
    <property type="match status" value="1"/>
</dbReference>
<sequence>MSIVIVDDNATNLLIIEKILLKAGYTDLVLVSSAKELYQVLDMESTSEAEVPVDLILMDMMMPEIDGVEACRTIQAEERLKDIPIIFVTAMGDSNKLAEALDAGALDYVMKPINKVELLARIRSTLRLKYEKDWHKERDKRIKYELALAMQVQLSVLSSPLKDDGIQISAVYKPSSELAGDFYAWYPIAPNRYGIILLDMMGHGISSSLVCMYIYSALKDTITNICDPEGVMQELNRRMNQLHRSDNLINYYFTAIYMVLDTESRTIEYVNAGHPAGIAILDGEVKLLTEGSCAIGFFEGIEMTKGLISYQKEARIALFTDGLTEWLDKEESDGVTQIMAGMKASTSHDPDQLLERIYPHDKIGSPQDDMCLVMVTVS</sequence>
<dbReference type="SUPFAM" id="SSF52172">
    <property type="entry name" value="CheY-like"/>
    <property type="match status" value="1"/>
</dbReference>
<evidence type="ECO:0000313" key="4">
    <source>
        <dbReference type="EMBL" id="MDR6554301.1"/>
    </source>
</evidence>
<dbReference type="Gene3D" id="3.40.50.2300">
    <property type="match status" value="1"/>
</dbReference>
<dbReference type="InterPro" id="IPR001932">
    <property type="entry name" value="PPM-type_phosphatase-like_dom"/>
</dbReference>
<keyword evidence="2" id="KW-0597">Phosphoprotein</keyword>
<keyword evidence="1 4" id="KW-0378">Hydrolase</keyword>
<feature type="modified residue" description="4-aspartylphosphate" evidence="2">
    <location>
        <position position="59"/>
    </location>
</feature>
<dbReference type="EC" id="3.1.3.3" evidence="4"/>
<dbReference type="SUPFAM" id="SSF81606">
    <property type="entry name" value="PP2C-like"/>
    <property type="match status" value="1"/>
</dbReference>
<evidence type="ECO:0000256" key="1">
    <source>
        <dbReference type="ARBA" id="ARBA00022801"/>
    </source>
</evidence>
<gene>
    <name evidence="4" type="ORF">J2736_005530</name>
</gene>
<dbReference type="PANTHER" id="PTHR43156:SF14">
    <property type="entry name" value="PHOSPHOSERINE PHOSPHATASE RSBP"/>
    <property type="match status" value="1"/>
</dbReference>
<keyword evidence="5" id="KW-1185">Reference proteome</keyword>
<organism evidence="4 5">
    <name type="scientific">Paenibacillus qinlingensis</name>
    <dbReference type="NCBI Taxonomy" id="1837343"/>
    <lineage>
        <taxon>Bacteria</taxon>
        <taxon>Bacillati</taxon>
        <taxon>Bacillota</taxon>
        <taxon>Bacilli</taxon>
        <taxon>Bacillales</taxon>
        <taxon>Paenibacillaceae</taxon>
        <taxon>Paenibacillus</taxon>
    </lineage>
</organism>
<dbReference type="Gene3D" id="3.60.40.10">
    <property type="entry name" value="PPM-type phosphatase domain"/>
    <property type="match status" value="1"/>
</dbReference>
<accession>A0ABU1P4K8</accession>
<dbReference type="EMBL" id="JAVDSB010000015">
    <property type="protein sequence ID" value="MDR6554301.1"/>
    <property type="molecule type" value="Genomic_DNA"/>
</dbReference>
<name>A0ABU1P4K8_9BACL</name>
<dbReference type="Proteomes" id="UP001267290">
    <property type="component" value="Unassembled WGS sequence"/>
</dbReference>
<dbReference type="InterPro" id="IPR011006">
    <property type="entry name" value="CheY-like_superfamily"/>
</dbReference>
<evidence type="ECO:0000259" key="3">
    <source>
        <dbReference type="PROSITE" id="PS50110"/>
    </source>
</evidence>
<dbReference type="GO" id="GO:0016787">
    <property type="term" value="F:hydrolase activity"/>
    <property type="evidence" value="ECO:0007669"/>
    <property type="project" value="UniProtKB-KW"/>
</dbReference>